<feature type="signal peptide" evidence="5">
    <location>
        <begin position="1"/>
        <end position="20"/>
    </location>
</feature>
<dbReference type="InterPro" id="IPR017762">
    <property type="entry name" value="Multicopper_oxidase_fun"/>
</dbReference>
<reference evidence="10 12" key="2">
    <citation type="submission" date="2023-09" db="EMBL/GenBank/DDBJ databases">
        <title>Complete-Gapless Cercospora beticola genome.</title>
        <authorList>
            <person name="Wyatt N.A."/>
            <person name="Spanner R.E."/>
            <person name="Bolton M.D."/>
        </authorList>
    </citation>
    <scope>NUCLEOTIDE SEQUENCE [LARGE SCALE GENOMIC DNA]</scope>
    <source>
        <strain evidence="10">Cb09-40</strain>
    </source>
</reference>
<evidence type="ECO:0000256" key="2">
    <source>
        <dbReference type="ARBA" id="ARBA00022723"/>
    </source>
</evidence>
<dbReference type="InterPro" id="IPR045087">
    <property type="entry name" value="Cu-oxidase_fam"/>
</dbReference>
<feature type="chain" id="PRO_5013902208" evidence="5">
    <location>
        <begin position="21"/>
        <end position="626"/>
    </location>
</feature>
<organism evidence="9 11">
    <name type="scientific">Cercospora beticola</name>
    <name type="common">Sugarbeet leaf spot fungus</name>
    <dbReference type="NCBI Taxonomy" id="122368"/>
    <lineage>
        <taxon>Eukaryota</taxon>
        <taxon>Fungi</taxon>
        <taxon>Dikarya</taxon>
        <taxon>Ascomycota</taxon>
        <taxon>Pezizomycotina</taxon>
        <taxon>Dothideomycetes</taxon>
        <taxon>Dothideomycetidae</taxon>
        <taxon>Mycosphaerellales</taxon>
        <taxon>Mycosphaerellaceae</taxon>
        <taxon>Cercospora</taxon>
    </lineage>
</organism>
<feature type="domain" description="Plastocyanin-like" evidence="7">
    <location>
        <begin position="421"/>
        <end position="563"/>
    </location>
</feature>
<keyword evidence="12" id="KW-1185">Reference proteome</keyword>
<evidence type="ECO:0000259" key="8">
    <source>
        <dbReference type="Pfam" id="PF07732"/>
    </source>
</evidence>
<dbReference type="InterPro" id="IPR033138">
    <property type="entry name" value="Cu_oxidase_CS"/>
</dbReference>
<dbReference type="PANTHER" id="PTHR11709:SF394">
    <property type="entry name" value="FI03373P-RELATED"/>
    <property type="match status" value="1"/>
</dbReference>
<dbReference type="InterPro" id="IPR035666">
    <property type="entry name" value="MCO_CuRO_3"/>
</dbReference>
<evidence type="ECO:0000313" key="10">
    <source>
        <dbReference type="EMBL" id="WPB06926.1"/>
    </source>
</evidence>
<evidence type="ECO:0000256" key="1">
    <source>
        <dbReference type="ARBA" id="ARBA00010609"/>
    </source>
</evidence>
<dbReference type="PROSITE" id="PS00079">
    <property type="entry name" value="MULTICOPPER_OXIDASE1"/>
    <property type="match status" value="1"/>
</dbReference>
<dbReference type="PROSITE" id="PS00080">
    <property type="entry name" value="MULTICOPPER_OXIDASE2"/>
    <property type="match status" value="1"/>
</dbReference>
<evidence type="ECO:0000259" key="7">
    <source>
        <dbReference type="Pfam" id="PF07731"/>
    </source>
</evidence>
<keyword evidence="5" id="KW-0732">Signal</keyword>
<dbReference type="EMBL" id="CP134191">
    <property type="protein sequence ID" value="WPB06926.1"/>
    <property type="molecule type" value="Genomic_DNA"/>
</dbReference>
<keyword evidence="4" id="KW-0186">Copper</keyword>
<evidence type="ECO:0000256" key="5">
    <source>
        <dbReference type="SAM" id="SignalP"/>
    </source>
</evidence>
<evidence type="ECO:0000313" key="11">
    <source>
        <dbReference type="Proteomes" id="UP000230605"/>
    </source>
</evidence>
<evidence type="ECO:0000256" key="4">
    <source>
        <dbReference type="ARBA" id="ARBA00023008"/>
    </source>
</evidence>
<dbReference type="InterPro" id="IPR008972">
    <property type="entry name" value="Cupredoxin"/>
</dbReference>
<protein>
    <submittedName>
        <fullName evidence="9">L-ascorbate oxidase</fullName>
    </submittedName>
</protein>
<dbReference type="CDD" id="cd13895">
    <property type="entry name" value="CuRO_3_AAO_like_2"/>
    <property type="match status" value="1"/>
</dbReference>
<dbReference type="InterPro" id="IPR011707">
    <property type="entry name" value="Cu-oxidase-like_N"/>
</dbReference>
<dbReference type="AlphaFoldDB" id="A0A2G5HTM8"/>
<dbReference type="InterPro" id="IPR002355">
    <property type="entry name" value="Cu_oxidase_Cu_BS"/>
</dbReference>
<dbReference type="PANTHER" id="PTHR11709">
    <property type="entry name" value="MULTI-COPPER OXIDASE"/>
    <property type="match status" value="1"/>
</dbReference>
<dbReference type="Pfam" id="PF07731">
    <property type="entry name" value="Cu-oxidase_2"/>
    <property type="match status" value="1"/>
</dbReference>
<dbReference type="Pfam" id="PF00394">
    <property type="entry name" value="Cu-oxidase"/>
    <property type="match status" value="1"/>
</dbReference>
<dbReference type="Gene3D" id="2.60.40.420">
    <property type="entry name" value="Cupredoxins - blue copper proteins"/>
    <property type="match status" value="3"/>
</dbReference>
<sequence length="626" mass="70531">MRAFTAGAAIFLAAVSEVAAWGNRGDANGPPGYDGGLHQHGSDFQPDHILRVTAEDVKIGCQERHSVVVNGTTPGPALRLQAGKRQWIRVYNDMCEEKLNTTIHWHGLTQRLAPFSDGTPQASAWPIPACHYFDYEVFPLRSECGTYFYHSHVGFQAVSATGALIIDCPDPQPYQYDDERIIELSDYFNHTDERIEKGLIAKPFVWSNETNAILINGVGVAQEEAHRAGTEGCSLPVIEVEPCKTYRFRFIGSLAISLVQLGIDQHENFTIIEADGSYTKPHTEKFMQITTGQRFDTIFKAKDEAELNGKRDYLIQFVTKDRPKSYTGYGILRYKGGPPEITKGPDTPPLTFSNKTYEWAEFALQPLHDNNFPRADEVTRRIELDNRQMSTDSIVWRTNGLEWNETTPPQPGDVPYLVDIYQRGEAAMPNYTAALANNGWDPTTYTFPAKLGEVLEIVWYNTGSLVKNNGGQDFHPLHAHGAHYYDCGSGNGTYDPIEHEKRFANYTPVLRDTTTLYRYIDKTIAGERLGYRVWRLRVTDAGVWMIHCHILQHMIMGMQTAWIMGDLEEIRRVPLFDARAYLDFGGGAFGNETYAPLVNHYFEGAEGEEWEEEVVEESEAAEAGES</sequence>
<proteinExistence type="inferred from homology"/>
<dbReference type="Pfam" id="PF07732">
    <property type="entry name" value="Cu-oxidase_3"/>
    <property type="match status" value="1"/>
</dbReference>
<evidence type="ECO:0000259" key="6">
    <source>
        <dbReference type="Pfam" id="PF00394"/>
    </source>
</evidence>
<dbReference type="Proteomes" id="UP001302367">
    <property type="component" value="Chromosome 8"/>
</dbReference>
<evidence type="ECO:0000256" key="3">
    <source>
        <dbReference type="ARBA" id="ARBA00023002"/>
    </source>
</evidence>
<dbReference type="InterPro" id="IPR001117">
    <property type="entry name" value="Cu-oxidase_2nd"/>
</dbReference>
<reference evidence="9 11" key="1">
    <citation type="submission" date="2015-10" db="EMBL/GenBank/DDBJ databases">
        <title>The cercosporin biosynthetic gene cluster was horizontally transferred to several fungal lineages and shown to be expanded in Cercospora beticola based on microsynteny with recipient genomes.</title>
        <authorList>
            <person name="De Jonge R."/>
            <person name="Ebert M.K."/>
            <person name="Suttle J.C."/>
            <person name="Jurick Ii W.M."/>
            <person name="Secor G.A."/>
            <person name="Thomma B.P."/>
            <person name="Van De Peer Y."/>
            <person name="Bolton M.D."/>
        </authorList>
    </citation>
    <scope>NUCLEOTIDE SEQUENCE [LARGE SCALE GENOMIC DNA]</scope>
    <source>
        <strain evidence="9 11">09-40</strain>
    </source>
</reference>
<name>A0A2G5HTM8_CERBT</name>
<comment type="similarity">
    <text evidence="1">Belongs to the multicopper oxidase family.</text>
</comment>
<keyword evidence="3" id="KW-0560">Oxidoreductase</keyword>
<dbReference type="GO" id="GO:0016491">
    <property type="term" value="F:oxidoreductase activity"/>
    <property type="evidence" value="ECO:0007669"/>
    <property type="project" value="UniProtKB-KW"/>
</dbReference>
<dbReference type="OrthoDB" id="2121828at2759"/>
<keyword evidence="2" id="KW-0479">Metal-binding</keyword>
<dbReference type="GO" id="GO:0005507">
    <property type="term" value="F:copper ion binding"/>
    <property type="evidence" value="ECO:0007669"/>
    <property type="project" value="InterPro"/>
</dbReference>
<evidence type="ECO:0000313" key="9">
    <source>
        <dbReference type="EMBL" id="PIA95876.1"/>
    </source>
</evidence>
<feature type="domain" description="Plastocyanin-like" evidence="6">
    <location>
        <begin position="179"/>
        <end position="336"/>
    </location>
</feature>
<dbReference type="InterPro" id="IPR011706">
    <property type="entry name" value="Cu-oxidase_C"/>
</dbReference>
<dbReference type="SUPFAM" id="SSF49503">
    <property type="entry name" value="Cupredoxins"/>
    <property type="match status" value="3"/>
</dbReference>
<dbReference type="Proteomes" id="UP000230605">
    <property type="component" value="Chromosome 8"/>
</dbReference>
<accession>A0A2G5HTM8</accession>
<feature type="domain" description="Plastocyanin-like" evidence="8">
    <location>
        <begin position="52"/>
        <end position="167"/>
    </location>
</feature>
<evidence type="ECO:0000313" key="12">
    <source>
        <dbReference type="Proteomes" id="UP001302367"/>
    </source>
</evidence>
<dbReference type="NCBIfam" id="TIGR03390">
    <property type="entry name" value="ascorbOXfungal"/>
    <property type="match status" value="1"/>
</dbReference>
<dbReference type="EMBL" id="LKMD01000103">
    <property type="protein sequence ID" value="PIA95876.1"/>
    <property type="molecule type" value="Genomic_DNA"/>
</dbReference>
<gene>
    <name evidence="9" type="ORF">CB0940_10219</name>
    <name evidence="10" type="ORF">RHO25_011586</name>
</gene>